<name>A0A6J2YKS1_SITOR</name>
<feature type="compositionally biased region" description="Polar residues" evidence="1">
    <location>
        <begin position="1"/>
        <end position="16"/>
    </location>
</feature>
<dbReference type="InterPro" id="IPR037998">
    <property type="entry name" value="Exu"/>
</dbReference>
<organism evidence="4 7">
    <name type="scientific">Sitophilus oryzae</name>
    <name type="common">Rice weevil</name>
    <name type="synonym">Curculio oryzae</name>
    <dbReference type="NCBI Taxonomy" id="7048"/>
    <lineage>
        <taxon>Eukaryota</taxon>
        <taxon>Metazoa</taxon>
        <taxon>Ecdysozoa</taxon>
        <taxon>Arthropoda</taxon>
        <taxon>Hexapoda</taxon>
        <taxon>Insecta</taxon>
        <taxon>Pterygota</taxon>
        <taxon>Neoptera</taxon>
        <taxon>Endopterygota</taxon>
        <taxon>Coleoptera</taxon>
        <taxon>Polyphaga</taxon>
        <taxon>Cucujiformia</taxon>
        <taxon>Curculionidae</taxon>
        <taxon>Dryophthorinae</taxon>
        <taxon>Sitophilus</taxon>
    </lineage>
</organism>
<reference evidence="5 6" key="1">
    <citation type="submission" date="2025-04" db="UniProtKB">
        <authorList>
            <consortium name="RefSeq"/>
        </authorList>
    </citation>
    <scope>IDENTIFICATION</scope>
    <source>
        <tissue evidence="5 6">Gonads</tissue>
    </source>
</reference>
<keyword evidence="4" id="KW-1185">Reference proteome</keyword>
<dbReference type="RefSeq" id="XP_030763997.1">
    <property type="nucleotide sequence ID" value="XM_030908137.1"/>
</dbReference>
<evidence type="ECO:0000313" key="5">
    <source>
        <dbReference type="RefSeq" id="XP_030763995.1"/>
    </source>
</evidence>
<dbReference type="CTD" id="37345"/>
<protein>
    <submittedName>
        <fullName evidence="5 6">Maternal protein exuperantia</fullName>
    </submittedName>
</protein>
<dbReference type="RefSeq" id="XP_030763995.1">
    <property type="nucleotide sequence ID" value="XM_030908135.1"/>
</dbReference>
<dbReference type="RefSeq" id="XP_030763996.1">
    <property type="nucleotide sequence ID" value="XM_030908136.1"/>
</dbReference>
<dbReference type="Pfam" id="PF22123">
    <property type="entry name" value="Exu_RNase_H_like"/>
    <property type="match status" value="1"/>
</dbReference>
<evidence type="ECO:0000259" key="2">
    <source>
        <dbReference type="Pfam" id="PF18609"/>
    </source>
</evidence>
<feature type="domain" description="Exuperantia SAM-like" evidence="2">
    <location>
        <begin position="269"/>
        <end position="341"/>
    </location>
</feature>
<gene>
    <name evidence="5 6 7" type="primary">LOC115888405</name>
</gene>
<dbReference type="PANTHER" id="PTHR12384:SF2">
    <property type="entry name" value="MATERNAL PROTEIN EXUPERANTIA"/>
    <property type="match status" value="1"/>
</dbReference>
<accession>A0A6J2YKS1</accession>
<evidence type="ECO:0000313" key="6">
    <source>
        <dbReference type="RefSeq" id="XP_030763996.1"/>
    </source>
</evidence>
<dbReference type="OrthoDB" id="8251179at2759"/>
<evidence type="ECO:0000259" key="3">
    <source>
        <dbReference type="Pfam" id="PF22123"/>
    </source>
</evidence>
<dbReference type="GO" id="GO:0003723">
    <property type="term" value="F:RNA binding"/>
    <property type="evidence" value="ECO:0007669"/>
    <property type="project" value="InterPro"/>
</dbReference>
<feature type="compositionally biased region" description="Low complexity" evidence="1">
    <location>
        <begin position="361"/>
        <end position="379"/>
    </location>
</feature>
<dbReference type="InterPro" id="IPR040941">
    <property type="entry name" value="SAM_Exu"/>
</dbReference>
<dbReference type="InterPro" id="IPR054362">
    <property type="entry name" value="Exu_RNase_H-like"/>
</dbReference>
<dbReference type="AlphaFoldDB" id="A0A6J2YKS1"/>
<feature type="compositionally biased region" description="Basic and acidic residues" evidence="1">
    <location>
        <begin position="413"/>
        <end position="426"/>
    </location>
</feature>
<evidence type="ECO:0000256" key="1">
    <source>
        <dbReference type="SAM" id="MobiDB-lite"/>
    </source>
</evidence>
<dbReference type="Proteomes" id="UP000504635">
    <property type="component" value="Unplaced"/>
</dbReference>
<dbReference type="GO" id="GO:0045450">
    <property type="term" value="P:bicoid mRNA localization"/>
    <property type="evidence" value="ECO:0007669"/>
    <property type="project" value="InterPro"/>
</dbReference>
<evidence type="ECO:0000313" key="7">
    <source>
        <dbReference type="RefSeq" id="XP_030763997.1"/>
    </source>
</evidence>
<dbReference type="GO" id="GO:0042803">
    <property type="term" value="F:protein homodimerization activity"/>
    <property type="evidence" value="ECO:0007669"/>
    <property type="project" value="InterPro"/>
</dbReference>
<dbReference type="KEGG" id="soy:115888405"/>
<feature type="region of interest" description="Disordered" evidence="1">
    <location>
        <begin position="1"/>
        <end position="23"/>
    </location>
</feature>
<feature type="domain" description="Exuperantia RNAse H-like" evidence="3">
    <location>
        <begin position="31"/>
        <end position="189"/>
    </location>
</feature>
<dbReference type="Pfam" id="PF18609">
    <property type="entry name" value="SAM_Exu"/>
    <property type="match status" value="1"/>
</dbReference>
<dbReference type="GeneID" id="115888405"/>
<sequence length="426" mass="48378">MVQHDTSSSSDENTGPNIPDIPAKGISTGKFRLVGWAVDTTGRRLIDEIVQIAGYTPNDTFSQYIMPFSDLSPFYSRKHNIRVFNTIRYRRLKDMRTGQFLKTKSEISALTDFVQWLEKVKGDAEGVILIFYELKKSVPGMLLEALRRNNLLERFEKICKGFANGYSIAKTKCQSSTKTHNLKVMVQILLGRENIDSANANDRASAVYDIAVHLAQGEREEIEGSTNKITTGTEPDLIEMVCPYTNPISAEEEEIEGFKVLLQRQNTFRPVFRDFLRASASERQHASRLRRLLAMNNINYDKLKEAYEQGAKDGLDKILKEEIANAKEEDLNELLDILDRYFDPDKQPVKPKTPWRNNKYNRGPRPRSFGNRRSNSRSKGNSDSKGEECVTDNNTSTEINTSTDNTASTETSPRSEEKVKVEVPTD</sequence>
<proteinExistence type="predicted"/>
<dbReference type="PANTHER" id="PTHR12384">
    <property type="entry name" value="MATERNAL PROTEIN EXUPERANTIA"/>
    <property type="match status" value="1"/>
</dbReference>
<feature type="compositionally biased region" description="Polar residues" evidence="1">
    <location>
        <begin position="391"/>
        <end position="412"/>
    </location>
</feature>
<feature type="region of interest" description="Disordered" evidence="1">
    <location>
        <begin position="343"/>
        <end position="426"/>
    </location>
</feature>
<evidence type="ECO:0000313" key="4">
    <source>
        <dbReference type="Proteomes" id="UP000504635"/>
    </source>
</evidence>